<feature type="compositionally biased region" description="Basic and acidic residues" evidence="1">
    <location>
        <begin position="1"/>
        <end position="19"/>
    </location>
</feature>
<dbReference type="HOGENOM" id="CLU_2053930_0_0_1"/>
<name>A0A061FVL4_THECC</name>
<dbReference type="EMBL" id="CM001881">
    <property type="protein sequence ID" value="EOY21261.1"/>
    <property type="molecule type" value="Genomic_DNA"/>
</dbReference>
<sequence length="120" mass="14450">MTLKQEIDLEEPKKEDTKKKGIAFKSLVEEEERSTRSESENEEDMVMLVRKFNGFMKKNFRARKPIRRDVPNEEHIREHLICYDCKKQSHTMYECYNNKNISTKLKKKTIKFIWSNSNDS</sequence>
<evidence type="ECO:0000313" key="3">
    <source>
        <dbReference type="Proteomes" id="UP000026915"/>
    </source>
</evidence>
<evidence type="ECO:0000256" key="1">
    <source>
        <dbReference type="SAM" id="MobiDB-lite"/>
    </source>
</evidence>
<dbReference type="AlphaFoldDB" id="A0A061FVL4"/>
<keyword evidence="3" id="KW-1185">Reference proteome</keyword>
<dbReference type="Gramene" id="EOY21261">
    <property type="protein sequence ID" value="EOY21261"/>
    <property type="gene ID" value="TCM_012701"/>
</dbReference>
<proteinExistence type="predicted"/>
<evidence type="ECO:0008006" key="4">
    <source>
        <dbReference type="Google" id="ProtNLM"/>
    </source>
</evidence>
<dbReference type="InParanoid" id="A0A061FVL4"/>
<gene>
    <name evidence="2" type="ORF">TCM_012701</name>
</gene>
<reference evidence="2 3" key="1">
    <citation type="journal article" date="2013" name="Genome Biol.">
        <title>The genome sequence of the most widely cultivated cacao type and its use to identify candidate genes regulating pod color.</title>
        <authorList>
            <person name="Motamayor J.C."/>
            <person name="Mockaitis K."/>
            <person name="Schmutz J."/>
            <person name="Haiminen N."/>
            <person name="Iii D.L."/>
            <person name="Cornejo O."/>
            <person name="Findley S.D."/>
            <person name="Zheng P."/>
            <person name="Utro F."/>
            <person name="Royaert S."/>
            <person name="Saski C."/>
            <person name="Jenkins J."/>
            <person name="Podicheti R."/>
            <person name="Zhao M."/>
            <person name="Scheffler B.E."/>
            <person name="Stack J.C."/>
            <person name="Feltus F.A."/>
            <person name="Mustiga G.M."/>
            <person name="Amores F."/>
            <person name="Phillips W."/>
            <person name="Marelli J.P."/>
            <person name="May G.D."/>
            <person name="Shapiro H."/>
            <person name="Ma J."/>
            <person name="Bustamante C.D."/>
            <person name="Schnell R.J."/>
            <person name="Main D."/>
            <person name="Gilbert D."/>
            <person name="Parida L."/>
            <person name="Kuhn D.N."/>
        </authorList>
    </citation>
    <scope>NUCLEOTIDE SEQUENCE [LARGE SCALE GENOMIC DNA]</scope>
    <source>
        <strain evidence="3">cv. Matina 1-6</strain>
    </source>
</reference>
<dbReference type="Proteomes" id="UP000026915">
    <property type="component" value="Chromosome 3"/>
</dbReference>
<organism evidence="2 3">
    <name type="scientific">Theobroma cacao</name>
    <name type="common">Cacao</name>
    <name type="synonym">Cocoa</name>
    <dbReference type="NCBI Taxonomy" id="3641"/>
    <lineage>
        <taxon>Eukaryota</taxon>
        <taxon>Viridiplantae</taxon>
        <taxon>Streptophyta</taxon>
        <taxon>Embryophyta</taxon>
        <taxon>Tracheophyta</taxon>
        <taxon>Spermatophyta</taxon>
        <taxon>Magnoliopsida</taxon>
        <taxon>eudicotyledons</taxon>
        <taxon>Gunneridae</taxon>
        <taxon>Pentapetalae</taxon>
        <taxon>rosids</taxon>
        <taxon>malvids</taxon>
        <taxon>Malvales</taxon>
        <taxon>Malvaceae</taxon>
        <taxon>Byttnerioideae</taxon>
        <taxon>Theobroma</taxon>
    </lineage>
</organism>
<protein>
    <recommendedName>
        <fullName evidence="4">CCHC-type domain-containing protein</fullName>
    </recommendedName>
</protein>
<evidence type="ECO:0000313" key="2">
    <source>
        <dbReference type="EMBL" id="EOY21261.1"/>
    </source>
</evidence>
<accession>A0A061FVL4</accession>
<feature type="region of interest" description="Disordered" evidence="1">
    <location>
        <begin position="1"/>
        <end position="22"/>
    </location>
</feature>